<feature type="compositionally biased region" description="Low complexity" evidence="1">
    <location>
        <begin position="212"/>
        <end position="221"/>
    </location>
</feature>
<organism evidence="2 3">
    <name type="scientific">Claviceps africana</name>
    <dbReference type="NCBI Taxonomy" id="83212"/>
    <lineage>
        <taxon>Eukaryota</taxon>
        <taxon>Fungi</taxon>
        <taxon>Dikarya</taxon>
        <taxon>Ascomycota</taxon>
        <taxon>Pezizomycotina</taxon>
        <taxon>Sordariomycetes</taxon>
        <taxon>Hypocreomycetidae</taxon>
        <taxon>Hypocreales</taxon>
        <taxon>Clavicipitaceae</taxon>
        <taxon>Claviceps</taxon>
    </lineage>
</organism>
<feature type="compositionally biased region" description="Basic and acidic residues" evidence="1">
    <location>
        <begin position="433"/>
        <end position="442"/>
    </location>
</feature>
<feature type="compositionally biased region" description="Basic and acidic residues" evidence="1">
    <location>
        <begin position="167"/>
        <end position="201"/>
    </location>
</feature>
<evidence type="ECO:0000313" key="2">
    <source>
        <dbReference type="EMBL" id="KAG5922753.1"/>
    </source>
</evidence>
<feature type="compositionally biased region" description="Pro residues" evidence="1">
    <location>
        <begin position="149"/>
        <end position="162"/>
    </location>
</feature>
<name>A0A8K0J9Z6_9HYPO</name>
<dbReference type="Proteomes" id="UP000811619">
    <property type="component" value="Unassembled WGS sequence"/>
</dbReference>
<accession>A0A8K0J9Z6</accession>
<sequence length="766" mass="84599">MEAAAKTVEVLSKRILPEKPHHLSFSPTWRHRPHPEEDETAESRVAKRRCEEWSINRLQYLTLLSEADRGTLLTRSYYDMREEPAKLPPREMSSLPKNIGTGEKKKLSLSDYKSKKTALVASASPSDPFSAGAKSKSHRDGFVSESRLPPKPASLPPRPPSPAGKRRIPDMDDDRAPKRPRPDERRIWDDRLQRERDDASRRKDKAPPPSRDPSAPVPSSSLLNGRSLLKPPPNSGRSTSPAGRSRGDPVNGVRPSVAGNNGSRGTPTKADTVGTKSFVPPLLSPLHLSFDSREKASALSKAKKPESTASTTAKKSRPTVSIPPLLSPTLPPTIEAELQRRKKATSDSSEERIRDGKDAVGLKKRPAATEDGVDDDVKPVPAPVKKLGHRRRLLVVLNVPRSLRPAFASIVGHAPEPKTEPHSLSLDRELDRKPRADGDDVAHQAPARKRPVTTAGALSAAETTATKRPRSTDLAANPKQGAPLTPARKTTAMSRVSSTNSVAQTPTGLASSTPLASVPMSASASTDRRPNGNEKVAAKGERLDVKLLREKEVTLMAVGSKLKHEADPILLKYRVVGNLPVVRDGPDEFKIKLAYVLSLESIIAFLLAFHAQNTYRAMYNKVGDIKGWNTMFPLMDRLLTDFRQNDVGNQQPLLAMLLLLYGVSMEEVIKCYVQYEDPGLPITLETLAQQERRKYRMWAQVHQANAAVQNPKVRVDVHPWSTLDDIADASLRVLRLWCAEENIDWAPDQVIRDNWPVKPAHDYSRR</sequence>
<feature type="compositionally biased region" description="Basic and acidic residues" evidence="1">
    <location>
        <begin position="102"/>
        <end position="114"/>
    </location>
</feature>
<feature type="region of interest" description="Disordered" evidence="1">
    <location>
        <begin position="433"/>
        <end position="538"/>
    </location>
</feature>
<dbReference type="AlphaFoldDB" id="A0A8K0J9Z6"/>
<feature type="compositionally biased region" description="Basic and acidic residues" evidence="1">
    <location>
        <begin position="526"/>
        <end position="538"/>
    </location>
</feature>
<feature type="compositionally biased region" description="Polar residues" evidence="1">
    <location>
        <begin position="491"/>
        <end position="525"/>
    </location>
</feature>
<evidence type="ECO:0000313" key="3">
    <source>
        <dbReference type="Proteomes" id="UP000811619"/>
    </source>
</evidence>
<protein>
    <submittedName>
        <fullName evidence="2">Uncharacterized protein</fullName>
    </submittedName>
</protein>
<proteinExistence type="predicted"/>
<gene>
    <name evidence="2" type="ORF">E4U42_005355</name>
</gene>
<feature type="compositionally biased region" description="Basic and acidic residues" evidence="1">
    <location>
        <begin position="349"/>
        <end position="361"/>
    </location>
</feature>
<dbReference type="OrthoDB" id="284473at2759"/>
<reference evidence="2" key="1">
    <citation type="journal article" date="2020" name="bioRxiv">
        <title>Whole genome comparisons of ergot fungi reveals the divergence and evolution of species within the genus Claviceps are the result of varying mechanisms driving genome evolution and host range expansion.</title>
        <authorList>
            <person name="Wyka S.A."/>
            <person name="Mondo S.J."/>
            <person name="Liu M."/>
            <person name="Dettman J."/>
            <person name="Nalam V."/>
            <person name="Broders K.D."/>
        </authorList>
    </citation>
    <scope>NUCLEOTIDE SEQUENCE</scope>
    <source>
        <strain evidence="2">CCC 489</strain>
    </source>
</reference>
<dbReference type="EMBL" id="SRPY01000505">
    <property type="protein sequence ID" value="KAG5922753.1"/>
    <property type="molecule type" value="Genomic_DNA"/>
</dbReference>
<keyword evidence="3" id="KW-1185">Reference proteome</keyword>
<feature type="region of interest" description="Disordered" evidence="1">
    <location>
        <begin position="22"/>
        <end position="43"/>
    </location>
</feature>
<comment type="caution">
    <text evidence="2">The sequence shown here is derived from an EMBL/GenBank/DDBJ whole genome shotgun (WGS) entry which is preliminary data.</text>
</comment>
<evidence type="ECO:0000256" key="1">
    <source>
        <dbReference type="SAM" id="MobiDB-lite"/>
    </source>
</evidence>
<feature type="region of interest" description="Disordered" evidence="1">
    <location>
        <begin position="82"/>
        <end position="383"/>
    </location>
</feature>